<dbReference type="EMBL" id="NIXT01004974">
    <property type="protein sequence ID" value="OXE27884.1"/>
    <property type="molecule type" value="Genomic_DNA"/>
</dbReference>
<organism evidence="6 7">
    <name type="scientific">Vibrio parahaemolyticus</name>
    <dbReference type="NCBI Taxonomy" id="670"/>
    <lineage>
        <taxon>Bacteria</taxon>
        <taxon>Pseudomonadati</taxon>
        <taxon>Pseudomonadota</taxon>
        <taxon>Gammaproteobacteria</taxon>
        <taxon>Vibrionales</taxon>
        <taxon>Vibrionaceae</taxon>
        <taxon>Vibrio</taxon>
    </lineage>
</organism>
<dbReference type="Pfam" id="PF02518">
    <property type="entry name" value="HATPase_c"/>
    <property type="match status" value="1"/>
</dbReference>
<dbReference type="InterPro" id="IPR003594">
    <property type="entry name" value="HATPase_dom"/>
</dbReference>
<comment type="caution">
    <text evidence="6">The sequence shown here is derived from an EMBL/GenBank/DDBJ whole genome shotgun (WGS) entry which is preliminary data.</text>
</comment>
<dbReference type="InterPro" id="IPR036890">
    <property type="entry name" value="HATPase_C_sf"/>
</dbReference>
<keyword evidence="3" id="KW-0808">Transferase</keyword>
<evidence type="ECO:0000256" key="3">
    <source>
        <dbReference type="ARBA" id="ARBA00022679"/>
    </source>
</evidence>
<evidence type="ECO:0000313" key="7">
    <source>
        <dbReference type="Proteomes" id="UP000214596"/>
    </source>
</evidence>
<dbReference type="GO" id="GO:0004673">
    <property type="term" value="F:protein histidine kinase activity"/>
    <property type="evidence" value="ECO:0007669"/>
    <property type="project" value="UniProtKB-EC"/>
</dbReference>
<dbReference type="PANTHER" id="PTHR43047">
    <property type="entry name" value="TWO-COMPONENT HISTIDINE PROTEIN KINASE"/>
    <property type="match status" value="1"/>
</dbReference>
<proteinExistence type="predicted"/>
<feature type="non-terminal residue" evidence="6">
    <location>
        <position position="1"/>
    </location>
</feature>
<evidence type="ECO:0000256" key="2">
    <source>
        <dbReference type="ARBA" id="ARBA00012438"/>
    </source>
</evidence>
<evidence type="ECO:0000313" key="6">
    <source>
        <dbReference type="EMBL" id="OXE27884.1"/>
    </source>
</evidence>
<feature type="domain" description="Histidine kinase" evidence="5">
    <location>
        <begin position="1"/>
        <end position="83"/>
    </location>
</feature>
<dbReference type="SUPFAM" id="SSF55874">
    <property type="entry name" value="ATPase domain of HSP90 chaperone/DNA topoisomerase II/histidine kinase"/>
    <property type="match status" value="1"/>
</dbReference>
<dbReference type="Proteomes" id="UP000214596">
    <property type="component" value="Unassembled WGS sequence"/>
</dbReference>
<keyword evidence="4" id="KW-0418">Kinase</keyword>
<dbReference type="EC" id="2.7.13.3" evidence="2"/>
<evidence type="ECO:0000256" key="4">
    <source>
        <dbReference type="ARBA" id="ARBA00022777"/>
    </source>
</evidence>
<comment type="catalytic activity">
    <reaction evidence="1">
        <text>ATP + protein L-histidine = ADP + protein N-phospho-L-histidine.</text>
        <dbReference type="EC" id="2.7.13.3"/>
    </reaction>
</comment>
<protein>
    <recommendedName>
        <fullName evidence="2">histidine kinase</fullName>
        <ecNumber evidence="2">2.7.13.3</ecNumber>
    </recommendedName>
</protein>
<evidence type="ECO:0000256" key="1">
    <source>
        <dbReference type="ARBA" id="ARBA00000085"/>
    </source>
</evidence>
<dbReference type="PROSITE" id="PS50109">
    <property type="entry name" value="HIS_KIN"/>
    <property type="match status" value="1"/>
</dbReference>
<name>A0A227J0C8_VIBPH</name>
<sequence length="83" mass="9381">AKEKGIELTVSISPNTPYHIVIDDHRLRQVIMNFMSNAVKFTERGSVELSITTLESNESEAIIEFSVQDSGIGIDEQQQKRIF</sequence>
<gene>
    <name evidence="6" type="ORF">CA163_36785</name>
</gene>
<reference evidence="6 7" key="1">
    <citation type="journal article" date="2017" name="Appl. Environ. Microbiol.">
        <title>Parallel evolution of two clades of a major Atlantic endemic Vibrio parahaemolyticus pathogen lineage by independent acquisition of related pathogenicity islands.</title>
        <authorList>
            <person name="Xu F."/>
            <person name="Gonzalez-Escalona N."/>
            <person name="Drees K.P."/>
            <person name="Sebra R.P."/>
            <person name="Cooper V.S."/>
            <person name="Jones S.H."/>
            <person name="Whistler C.A."/>
        </authorList>
    </citation>
    <scope>NUCLEOTIDE SEQUENCE [LARGE SCALE GENOMIC DNA]</scope>
    <source>
        <strain evidence="6 7">MAVP-3</strain>
    </source>
</reference>
<dbReference type="AlphaFoldDB" id="A0A227J0C8"/>
<dbReference type="Gene3D" id="3.30.565.10">
    <property type="entry name" value="Histidine kinase-like ATPase, C-terminal domain"/>
    <property type="match status" value="1"/>
</dbReference>
<evidence type="ECO:0000259" key="5">
    <source>
        <dbReference type="PROSITE" id="PS50109"/>
    </source>
</evidence>
<dbReference type="InterPro" id="IPR005467">
    <property type="entry name" value="His_kinase_dom"/>
</dbReference>
<accession>A0A227J0C8</accession>
<feature type="non-terminal residue" evidence="6">
    <location>
        <position position="83"/>
    </location>
</feature>